<keyword evidence="1" id="KW-0732">Signal</keyword>
<feature type="chain" id="PRO_5026131574" description="Lipoprotein" evidence="1">
    <location>
        <begin position="19"/>
        <end position="429"/>
    </location>
</feature>
<protein>
    <recommendedName>
        <fullName evidence="4">Lipoprotein</fullName>
    </recommendedName>
</protein>
<evidence type="ECO:0000313" key="3">
    <source>
        <dbReference type="Proteomes" id="UP000427825"/>
    </source>
</evidence>
<evidence type="ECO:0000313" key="2">
    <source>
        <dbReference type="EMBL" id="KAA5472762.1"/>
    </source>
</evidence>
<dbReference type="RefSeq" id="WP_008764251.1">
    <property type="nucleotide sequence ID" value="NZ_RCXH01000014.1"/>
</dbReference>
<accession>A0A6H9Q8R8</accession>
<gene>
    <name evidence="2" type="ORF">F2Y39_18585</name>
</gene>
<dbReference type="AlphaFoldDB" id="A0A6H9Q8R8"/>
<evidence type="ECO:0000256" key="1">
    <source>
        <dbReference type="SAM" id="SignalP"/>
    </source>
</evidence>
<evidence type="ECO:0008006" key="4">
    <source>
        <dbReference type="Google" id="ProtNLM"/>
    </source>
</evidence>
<sequence length="429" mass="47550">MKRLILSAACTLSLASCGGPPTGPNQKLGNESSQTEVKLPAPKIKVFVENSGSMDGYVKGATDFENAVYSYLSDVQHADLGTRIDSLATKNILVLNYINSEVLQQKPDIREFIEALEPADFKMKGGKRGTSDMSNILDTIISQTDDDEVSIFVSDCIFSPGKKYKAKDNADEYIVAQQIGIKNHIVEKLAKNPNFSIVVMRLTSQFNGIYYNKFDDRQPINNDRPFFMWLMGDKSFLNTILKKVELNQIKGKGVQNIFMISRPLTAILYNISLPQPGNGKYEIAKSEQYAIKNAKTDGRGGNSRFQVGISVNFSNILLPDEYLMNPDNYVVSNKAYGLEITKYSGPRQDLYTHTIKLNLLQPVLSKGTVKISLKNTLPQWINDCTDESGLDINAPGAMEKTYGLSYLLGGVYDAYASDGQYGSITINIK</sequence>
<feature type="signal peptide" evidence="1">
    <location>
        <begin position="1"/>
        <end position="18"/>
    </location>
</feature>
<comment type="caution">
    <text evidence="2">The sequence shown here is derived from an EMBL/GenBank/DDBJ whole genome shotgun (WGS) entry which is preliminary data.</text>
</comment>
<dbReference type="PROSITE" id="PS51257">
    <property type="entry name" value="PROKAR_LIPOPROTEIN"/>
    <property type="match status" value="1"/>
</dbReference>
<dbReference type="EMBL" id="VVYJ01000013">
    <property type="protein sequence ID" value="KAA5472762.1"/>
    <property type="molecule type" value="Genomic_DNA"/>
</dbReference>
<proteinExistence type="predicted"/>
<reference evidence="2 3" key="1">
    <citation type="journal article" date="2019" name="Nat. Med.">
        <title>A library of human gut bacterial isolates paired with longitudinal multiomics data enables mechanistic microbiome research.</title>
        <authorList>
            <person name="Poyet M."/>
            <person name="Groussin M."/>
            <person name="Gibbons S.M."/>
            <person name="Avila-Pacheco J."/>
            <person name="Jiang X."/>
            <person name="Kearney S.M."/>
            <person name="Perrotta A.R."/>
            <person name="Berdy B."/>
            <person name="Zhao S."/>
            <person name="Lieberman T.D."/>
            <person name="Swanson P.K."/>
            <person name="Smith M."/>
            <person name="Roesemann S."/>
            <person name="Alexander J.E."/>
            <person name="Rich S.A."/>
            <person name="Livny J."/>
            <person name="Vlamakis H."/>
            <person name="Clish C."/>
            <person name="Bullock K."/>
            <person name="Deik A."/>
            <person name="Scott J."/>
            <person name="Pierce K.A."/>
            <person name="Xavier R.J."/>
            <person name="Alm E.J."/>
        </authorList>
    </citation>
    <scope>NUCLEOTIDE SEQUENCE [LARGE SCALE GENOMIC DNA]</scope>
    <source>
        <strain evidence="2 3">BIOML-A25</strain>
    </source>
</reference>
<name>A0A6H9Q8R8_9BACE</name>
<dbReference type="Proteomes" id="UP000427825">
    <property type="component" value="Unassembled WGS sequence"/>
</dbReference>
<organism evidence="2 3">
    <name type="scientific">Bacteroides caccae</name>
    <dbReference type="NCBI Taxonomy" id="47678"/>
    <lineage>
        <taxon>Bacteria</taxon>
        <taxon>Pseudomonadati</taxon>
        <taxon>Bacteroidota</taxon>
        <taxon>Bacteroidia</taxon>
        <taxon>Bacteroidales</taxon>
        <taxon>Bacteroidaceae</taxon>
        <taxon>Bacteroides</taxon>
    </lineage>
</organism>